<protein>
    <submittedName>
        <fullName evidence="6">Flagellar export chaperone FliS</fullName>
    </submittedName>
</protein>
<evidence type="ECO:0000313" key="6">
    <source>
        <dbReference type="EMBL" id="WHY88401.1"/>
    </source>
</evidence>
<dbReference type="PIRSF" id="PIRSF039090">
    <property type="entry name" value="Flis"/>
    <property type="match status" value="1"/>
</dbReference>
<keyword evidence="6" id="KW-0282">Flagellum</keyword>
<keyword evidence="7" id="KW-1185">Reference proteome</keyword>
<dbReference type="Proteomes" id="UP001178288">
    <property type="component" value="Chromosome"/>
</dbReference>
<sequence>MLNPQEVYQRNQVMTARPEELTLMLYNGAIKFLHQAKLAIEKKDITKANSSLVKTQDILTELMTTLNLDYEISNSLLSLYDYMKNRLVEANIAKDIAVIIEIENMLFELKNTWATAMKQGLSS</sequence>
<dbReference type="CDD" id="cd16098">
    <property type="entry name" value="FliS"/>
    <property type="match status" value="1"/>
</dbReference>
<evidence type="ECO:0000256" key="1">
    <source>
        <dbReference type="ARBA" id="ARBA00004514"/>
    </source>
</evidence>
<keyword evidence="6" id="KW-0969">Cilium</keyword>
<dbReference type="KEGG" id="nnv:QNH39_11415"/>
<dbReference type="AlphaFoldDB" id="A0AA95MVZ1"/>
<evidence type="ECO:0000313" key="7">
    <source>
        <dbReference type="Proteomes" id="UP001178288"/>
    </source>
</evidence>
<proteinExistence type="inferred from homology"/>
<dbReference type="RefSeq" id="WP_066086209.1">
    <property type="nucleotide sequence ID" value="NZ_CP126114.1"/>
</dbReference>
<dbReference type="GO" id="GO:0044780">
    <property type="term" value="P:bacterial-type flagellum assembly"/>
    <property type="evidence" value="ECO:0007669"/>
    <property type="project" value="InterPro"/>
</dbReference>
<name>A0AA95MVZ1_9BACI</name>
<keyword evidence="5" id="KW-0143">Chaperone</keyword>
<dbReference type="EMBL" id="CP126114">
    <property type="protein sequence ID" value="WHY88401.1"/>
    <property type="molecule type" value="Genomic_DNA"/>
</dbReference>
<accession>A0AA95MVZ1</accession>
<keyword evidence="6" id="KW-0966">Cell projection</keyword>
<keyword evidence="3" id="KW-0963">Cytoplasm</keyword>
<gene>
    <name evidence="6" type="primary">fliS</name>
    <name evidence="6" type="ORF">QNH39_11415</name>
</gene>
<reference evidence="6" key="1">
    <citation type="submission" date="2023-05" db="EMBL/GenBank/DDBJ databases">
        <title>Comparative genomics of Bacillaceae isolates and their secondary metabolite potential.</title>
        <authorList>
            <person name="Song L."/>
            <person name="Nielsen L.J."/>
            <person name="Mohite O."/>
            <person name="Xu X."/>
            <person name="Weber T."/>
            <person name="Kovacs A.T."/>
        </authorList>
    </citation>
    <scope>NUCLEOTIDE SEQUENCE</scope>
    <source>
        <strain evidence="6">XLM17</strain>
    </source>
</reference>
<organism evidence="6 7">
    <name type="scientific">Neobacillus novalis</name>
    <dbReference type="NCBI Taxonomy" id="220687"/>
    <lineage>
        <taxon>Bacteria</taxon>
        <taxon>Bacillati</taxon>
        <taxon>Bacillota</taxon>
        <taxon>Bacilli</taxon>
        <taxon>Bacillales</taxon>
        <taxon>Bacillaceae</taxon>
        <taxon>Neobacillus</taxon>
    </lineage>
</organism>
<dbReference type="Pfam" id="PF02561">
    <property type="entry name" value="FliS"/>
    <property type="match status" value="1"/>
</dbReference>
<dbReference type="NCBIfam" id="TIGR00208">
    <property type="entry name" value="fliS"/>
    <property type="match status" value="1"/>
</dbReference>
<dbReference type="PANTHER" id="PTHR34773:SF1">
    <property type="entry name" value="FLAGELLAR SECRETION CHAPERONE FLIS"/>
    <property type="match status" value="1"/>
</dbReference>
<comment type="similarity">
    <text evidence="2">Belongs to the FliS family.</text>
</comment>
<evidence type="ECO:0000256" key="4">
    <source>
        <dbReference type="ARBA" id="ARBA00022795"/>
    </source>
</evidence>
<dbReference type="InterPro" id="IPR003713">
    <property type="entry name" value="FliS"/>
</dbReference>
<dbReference type="PANTHER" id="PTHR34773">
    <property type="entry name" value="FLAGELLAR SECRETION CHAPERONE FLIS"/>
    <property type="match status" value="1"/>
</dbReference>
<comment type="subcellular location">
    <subcellularLocation>
        <location evidence="1">Cytoplasm</location>
        <location evidence="1">Cytosol</location>
    </subcellularLocation>
</comment>
<dbReference type="SUPFAM" id="SSF101116">
    <property type="entry name" value="Flagellar export chaperone FliS"/>
    <property type="match status" value="1"/>
</dbReference>
<evidence type="ECO:0000256" key="2">
    <source>
        <dbReference type="ARBA" id="ARBA00008787"/>
    </source>
</evidence>
<dbReference type="InterPro" id="IPR036584">
    <property type="entry name" value="FliS_sf"/>
</dbReference>
<evidence type="ECO:0000256" key="5">
    <source>
        <dbReference type="ARBA" id="ARBA00023186"/>
    </source>
</evidence>
<evidence type="ECO:0000256" key="3">
    <source>
        <dbReference type="ARBA" id="ARBA00022490"/>
    </source>
</evidence>
<dbReference type="GO" id="GO:0071973">
    <property type="term" value="P:bacterial-type flagellum-dependent cell motility"/>
    <property type="evidence" value="ECO:0007669"/>
    <property type="project" value="TreeGrafter"/>
</dbReference>
<dbReference type="Gene3D" id="1.20.120.340">
    <property type="entry name" value="Flagellar protein FliS"/>
    <property type="match status" value="1"/>
</dbReference>
<dbReference type="GO" id="GO:0005829">
    <property type="term" value="C:cytosol"/>
    <property type="evidence" value="ECO:0007669"/>
    <property type="project" value="UniProtKB-SubCell"/>
</dbReference>
<keyword evidence="4" id="KW-1005">Bacterial flagellum biogenesis</keyword>